<reference evidence="1 2" key="1">
    <citation type="submission" date="2021-06" db="EMBL/GenBank/DDBJ databases">
        <title>Caerostris darwini draft genome.</title>
        <authorList>
            <person name="Kono N."/>
            <person name="Arakawa K."/>
        </authorList>
    </citation>
    <scope>NUCLEOTIDE SEQUENCE [LARGE SCALE GENOMIC DNA]</scope>
</reference>
<sequence length="215" mass="23504">MIIPVVAGAILGLAFDMNSVKPGSKYIFDPPDIEKNMQTIPRTFTQSQYRLIESSSDTSSFLDIDGELSLKVKRGLVDISGSGKYMANTVNRQKTVEMLITVNHETETLTFPSYTTLRTDWQGKPPSSIGTHYIRSITYGGQLIISYKLIATKSEHTEEIKAAVTAALGISGNLDANVTGSMEKISKELKGKFSLSITAFATTGPFSPLRTWKIA</sequence>
<protein>
    <submittedName>
        <fullName evidence="1">Uncharacterized protein</fullName>
    </submittedName>
</protein>
<organism evidence="1 2">
    <name type="scientific">Caerostris darwini</name>
    <dbReference type="NCBI Taxonomy" id="1538125"/>
    <lineage>
        <taxon>Eukaryota</taxon>
        <taxon>Metazoa</taxon>
        <taxon>Ecdysozoa</taxon>
        <taxon>Arthropoda</taxon>
        <taxon>Chelicerata</taxon>
        <taxon>Arachnida</taxon>
        <taxon>Araneae</taxon>
        <taxon>Araneomorphae</taxon>
        <taxon>Entelegynae</taxon>
        <taxon>Araneoidea</taxon>
        <taxon>Araneidae</taxon>
        <taxon>Caerostris</taxon>
    </lineage>
</organism>
<dbReference type="Proteomes" id="UP001054837">
    <property type="component" value="Unassembled WGS sequence"/>
</dbReference>
<keyword evidence="2" id="KW-1185">Reference proteome</keyword>
<proteinExistence type="predicted"/>
<evidence type="ECO:0000313" key="1">
    <source>
        <dbReference type="EMBL" id="GIY08091.1"/>
    </source>
</evidence>
<accession>A0AAV4QIE3</accession>
<name>A0AAV4QIE3_9ARAC</name>
<comment type="caution">
    <text evidence="1">The sequence shown here is derived from an EMBL/GenBank/DDBJ whole genome shotgun (WGS) entry which is preliminary data.</text>
</comment>
<dbReference type="EMBL" id="BPLQ01004441">
    <property type="protein sequence ID" value="GIY08091.1"/>
    <property type="molecule type" value="Genomic_DNA"/>
</dbReference>
<evidence type="ECO:0000313" key="2">
    <source>
        <dbReference type="Proteomes" id="UP001054837"/>
    </source>
</evidence>
<dbReference type="AlphaFoldDB" id="A0AAV4QIE3"/>
<gene>
    <name evidence="1" type="primary">AVEN_237194_1</name>
    <name evidence="1" type="ORF">CDAR_85611</name>
</gene>